<reference evidence="9 10" key="1">
    <citation type="submission" date="2024-02" db="EMBL/GenBank/DDBJ databases">
        <authorList>
            <person name="Vignale AGUSTIN F."/>
            <person name="Sosa J E."/>
            <person name="Modenutti C."/>
        </authorList>
    </citation>
    <scope>NUCLEOTIDE SEQUENCE [LARGE SCALE GENOMIC DNA]</scope>
</reference>
<keyword evidence="7" id="KW-0539">Nucleus</keyword>
<keyword evidence="3" id="KW-0217">Developmental protein</keyword>
<evidence type="ECO:0000256" key="4">
    <source>
        <dbReference type="ARBA" id="ARBA00023015"/>
    </source>
</evidence>
<evidence type="ECO:0000256" key="6">
    <source>
        <dbReference type="ARBA" id="ARBA00023163"/>
    </source>
</evidence>
<dbReference type="PANTHER" id="PTHR31165">
    <property type="entry name" value="PROTEIN G1-LIKE2"/>
    <property type="match status" value="1"/>
</dbReference>
<comment type="subcellular location">
    <subcellularLocation>
        <location evidence="1">Nucleus</location>
    </subcellularLocation>
</comment>
<organism evidence="9 10">
    <name type="scientific">Ilex paraguariensis</name>
    <name type="common">yerba mate</name>
    <dbReference type="NCBI Taxonomy" id="185542"/>
    <lineage>
        <taxon>Eukaryota</taxon>
        <taxon>Viridiplantae</taxon>
        <taxon>Streptophyta</taxon>
        <taxon>Embryophyta</taxon>
        <taxon>Tracheophyta</taxon>
        <taxon>Spermatophyta</taxon>
        <taxon>Magnoliopsida</taxon>
        <taxon>eudicotyledons</taxon>
        <taxon>Gunneridae</taxon>
        <taxon>Pentapetalae</taxon>
        <taxon>asterids</taxon>
        <taxon>campanulids</taxon>
        <taxon>Aquifoliales</taxon>
        <taxon>Aquifoliaceae</taxon>
        <taxon>Ilex</taxon>
    </lineage>
</organism>
<comment type="similarity">
    <text evidence="2">Belongs to the plant homeotic and developmental regulators ALOG protein family.</text>
</comment>
<evidence type="ECO:0000313" key="10">
    <source>
        <dbReference type="Proteomes" id="UP001642360"/>
    </source>
</evidence>
<dbReference type="InterPro" id="IPR006936">
    <property type="entry name" value="ALOG_dom"/>
</dbReference>
<dbReference type="PROSITE" id="PS51697">
    <property type="entry name" value="ALOG"/>
    <property type="match status" value="1"/>
</dbReference>
<feature type="domain" description="ALOG" evidence="8">
    <location>
        <begin position="1"/>
        <end position="92"/>
    </location>
</feature>
<sequence length="92" mass="10509">MEEKLFWSNNMDQFRKTKVQTNTCPFFGHLHPLAPRSCPFKQSRGSLEALVGRLVVAFEKKAGDAENNPFDSSDVTLYLRKFMDTLVKARGI</sequence>
<keyword evidence="4" id="KW-0805">Transcription regulation</keyword>
<evidence type="ECO:0000256" key="7">
    <source>
        <dbReference type="ARBA" id="ARBA00023242"/>
    </source>
</evidence>
<protein>
    <recommendedName>
        <fullName evidence="8">ALOG domain-containing protein</fullName>
    </recommendedName>
</protein>
<dbReference type="Pfam" id="PF04852">
    <property type="entry name" value="ALOG_dom"/>
    <property type="match status" value="1"/>
</dbReference>
<evidence type="ECO:0000259" key="8">
    <source>
        <dbReference type="PROSITE" id="PS51697"/>
    </source>
</evidence>
<keyword evidence="5" id="KW-0238">DNA-binding</keyword>
<dbReference type="EMBL" id="CAUOFW020002147">
    <property type="protein sequence ID" value="CAK9151495.1"/>
    <property type="molecule type" value="Genomic_DNA"/>
</dbReference>
<evidence type="ECO:0000256" key="3">
    <source>
        <dbReference type="ARBA" id="ARBA00022473"/>
    </source>
</evidence>
<keyword evidence="6" id="KW-0804">Transcription</keyword>
<proteinExistence type="inferred from homology"/>
<dbReference type="GO" id="GO:0003677">
    <property type="term" value="F:DNA binding"/>
    <property type="evidence" value="ECO:0007669"/>
    <property type="project" value="UniProtKB-KW"/>
</dbReference>
<name>A0ABC8S3V5_9AQUA</name>
<evidence type="ECO:0000313" key="9">
    <source>
        <dbReference type="EMBL" id="CAK9151495.1"/>
    </source>
</evidence>
<dbReference type="AlphaFoldDB" id="A0ABC8S3V5"/>
<accession>A0ABC8S3V5</accession>
<keyword evidence="10" id="KW-1185">Reference proteome</keyword>
<comment type="caution">
    <text evidence="9">The sequence shown here is derived from an EMBL/GenBank/DDBJ whole genome shotgun (WGS) entry which is preliminary data.</text>
</comment>
<gene>
    <name evidence="9" type="ORF">ILEXP_LOCUS19666</name>
</gene>
<evidence type="ECO:0000256" key="1">
    <source>
        <dbReference type="ARBA" id="ARBA00004123"/>
    </source>
</evidence>
<evidence type="ECO:0000256" key="2">
    <source>
        <dbReference type="ARBA" id="ARBA00010308"/>
    </source>
</evidence>
<dbReference type="InterPro" id="IPR040222">
    <property type="entry name" value="ALOG"/>
</dbReference>
<dbReference type="Proteomes" id="UP001642360">
    <property type="component" value="Unassembled WGS sequence"/>
</dbReference>
<evidence type="ECO:0000256" key="5">
    <source>
        <dbReference type="ARBA" id="ARBA00023125"/>
    </source>
</evidence>
<dbReference type="PANTHER" id="PTHR31165:SF2">
    <property type="entry name" value="ALOG DOMAIN-CONTAINING PROTEIN"/>
    <property type="match status" value="1"/>
</dbReference>
<dbReference type="GO" id="GO:0005634">
    <property type="term" value="C:nucleus"/>
    <property type="evidence" value="ECO:0007669"/>
    <property type="project" value="UniProtKB-SubCell"/>
</dbReference>